<dbReference type="HOGENOM" id="CLU_3202704_0_0_3"/>
<reference evidence="1 2" key="1">
    <citation type="journal article" date="2010" name="PLoS ONE">
        <title>Genome erosion in a nitrogen-fixing vertically transmitted endosymbiotic multicellular cyanobacterium.</title>
        <authorList>
            <person name="Ran L."/>
            <person name="Larsson J."/>
            <person name="Vigil-Stenman T."/>
            <person name="Nylander J.A."/>
            <person name="Ininbergs K."/>
            <person name="Zheng W.W."/>
            <person name="Lapidus A."/>
            <person name="Lowry S."/>
            <person name="Haselkorn R."/>
            <person name="Bergman B."/>
        </authorList>
    </citation>
    <scope>NUCLEOTIDE SEQUENCE [LARGE SCALE GENOMIC DNA]</scope>
    <source>
        <strain evidence="2">0708</strain>
        <plasmid evidence="2">Plasmid pAzo01</plasmid>
    </source>
</reference>
<name>D7E5M1_NOSA0</name>
<sequence>MSNISQIITTIKPINSQPPVSSTISKIHDFRSSIKKVAVIQLSLF</sequence>
<keyword evidence="1" id="KW-0614">Plasmid</keyword>
<evidence type="ECO:0000313" key="2">
    <source>
        <dbReference type="Proteomes" id="UP000001511"/>
    </source>
</evidence>
<accession>D7E5M1</accession>
<gene>
    <name evidence="1" type="ordered locus">Aazo_5274</name>
</gene>
<dbReference type="Proteomes" id="UP000001511">
    <property type="component" value="Plasmid pAzo01"/>
</dbReference>
<keyword evidence="2" id="KW-1185">Reference proteome</keyword>
<organism evidence="1 2">
    <name type="scientific">Nostoc azollae (strain 0708)</name>
    <name type="common">Anabaena azollae (strain 0708)</name>
    <dbReference type="NCBI Taxonomy" id="551115"/>
    <lineage>
        <taxon>Bacteria</taxon>
        <taxon>Bacillati</taxon>
        <taxon>Cyanobacteriota</taxon>
        <taxon>Cyanophyceae</taxon>
        <taxon>Nostocales</taxon>
        <taxon>Nostocaceae</taxon>
        <taxon>Trichormus</taxon>
    </lineage>
</organism>
<dbReference type="EMBL" id="CP002060">
    <property type="protein sequence ID" value="ADI66280.1"/>
    <property type="molecule type" value="Genomic_DNA"/>
</dbReference>
<proteinExistence type="predicted"/>
<protein>
    <submittedName>
        <fullName evidence="1">Uncharacterized protein</fullName>
    </submittedName>
</protein>
<evidence type="ECO:0000313" key="1">
    <source>
        <dbReference type="EMBL" id="ADI66280.1"/>
    </source>
</evidence>
<dbReference type="KEGG" id="naz:Aazo_5274"/>
<geneLocation type="plasmid" evidence="1 2">
    <name>pAzo01</name>
</geneLocation>
<dbReference type="AlphaFoldDB" id="D7E5M1"/>